<sequence>MRYSEHKPPGDAMQIRPYQETDRPFLRTLYLASRKVAFGWRDTSNYQLEDFDGATLGEAIWVAEDGGALLGFVSVYREDNFIHNLYVDPHQPPRGVGSALLHAAQATFTATALTRRIRHPAQRQPPKQQCAQADARPQPADAAPARPSVHMGAGKGAQPAADGVKQHVAGHQPAVRLRVRAENHALVQHVDSLARQIQQHDARHQPNQAAAEQTERQPGQRQQQQTCAAGRLPQPAIRQMPGAHRRQRAHRADQAERSHRGMGEVERRPAQRQHQRTPKEAESAEHQQRQHAANLQRASSQRTYFGKRLCDN</sequence>
<dbReference type="Proteomes" id="UP000007015">
    <property type="component" value="Chromosome 6"/>
</dbReference>
<dbReference type="EMBL" id="CM000131">
    <property type="protein sequence ID" value="EEC79842.1"/>
    <property type="molecule type" value="Genomic_DNA"/>
</dbReference>
<name>B8B1I5_ORYSI</name>
<feature type="region of interest" description="Disordered" evidence="1">
    <location>
        <begin position="196"/>
        <end position="312"/>
    </location>
</feature>
<dbReference type="Gene3D" id="3.40.630.30">
    <property type="match status" value="1"/>
</dbReference>
<organism evidence="3 4">
    <name type="scientific">Oryza sativa subsp. indica</name>
    <name type="common">Rice</name>
    <dbReference type="NCBI Taxonomy" id="39946"/>
    <lineage>
        <taxon>Eukaryota</taxon>
        <taxon>Viridiplantae</taxon>
        <taxon>Streptophyta</taxon>
        <taxon>Embryophyta</taxon>
        <taxon>Tracheophyta</taxon>
        <taxon>Spermatophyta</taxon>
        <taxon>Magnoliopsida</taxon>
        <taxon>Liliopsida</taxon>
        <taxon>Poales</taxon>
        <taxon>Poaceae</taxon>
        <taxon>BOP clade</taxon>
        <taxon>Oryzoideae</taxon>
        <taxon>Oryzeae</taxon>
        <taxon>Oryzinae</taxon>
        <taxon>Oryza</taxon>
        <taxon>Oryza sativa</taxon>
    </lineage>
</organism>
<evidence type="ECO:0000313" key="3">
    <source>
        <dbReference type="EMBL" id="EEC79842.1"/>
    </source>
</evidence>
<evidence type="ECO:0000256" key="1">
    <source>
        <dbReference type="SAM" id="MobiDB-lite"/>
    </source>
</evidence>
<feature type="compositionally biased region" description="Low complexity" evidence="1">
    <location>
        <begin position="216"/>
        <end position="226"/>
    </location>
</feature>
<feature type="domain" description="N-acetyltransferase" evidence="2">
    <location>
        <begin position="13"/>
        <end position="182"/>
    </location>
</feature>
<proteinExistence type="predicted"/>
<dbReference type="SUPFAM" id="SSF55729">
    <property type="entry name" value="Acyl-CoA N-acyltransferases (Nat)"/>
    <property type="match status" value="1"/>
</dbReference>
<dbReference type="Gramene" id="BGIOSGA022093-TA">
    <property type="protein sequence ID" value="BGIOSGA022093-PA"/>
    <property type="gene ID" value="BGIOSGA022093"/>
</dbReference>
<dbReference type="Pfam" id="PF13508">
    <property type="entry name" value="Acetyltransf_7"/>
    <property type="match status" value="1"/>
</dbReference>
<evidence type="ECO:0000259" key="2">
    <source>
        <dbReference type="PROSITE" id="PS51186"/>
    </source>
</evidence>
<feature type="compositionally biased region" description="Basic and acidic residues" evidence="1">
    <location>
        <begin position="277"/>
        <end position="288"/>
    </location>
</feature>
<dbReference type="HOGENOM" id="CLU_892512_0_0_1"/>
<dbReference type="GO" id="GO:0016747">
    <property type="term" value="F:acyltransferase activity, transferring groups other than amino-acyl groups"/>
    <property type="evidence" value="ECO:0007669"/>
    <property type="project" value="InterPro"/>
</dbReference>
<dbReference type="InterPro" id="IPR016181">
    <property type="entry name" value="Acyl_CoA_acyltransferase"/>
</dbReference>
<protein>
    <recommendedName>
        <fullName evidence="2">N-acetyltransferase domain-containing protein</fullName>
    </recommendedName>
</protein>
<dbReference type="InterPro" id="IPR000182">
    <property type="entry name" value="GNAT_dom"/>
</dbReference>
<dbReference type="CDD" id="cd04301">
    <property type="entry name" value="NAT_SF"/>
    <property type="match status" value="1"/>
</dbReference>
<accession>B8B1I5</accession>
<keyword evidence="4" id="KW-1185">Reference proteome</keyword>
<dbReference type="AlphaFoldDB" id="B8B1I5"/>
<dbReference type="PROSITE" id="PS51186">
    <property type="entry name" value="GNAT"/>
    <property type="match status" value="1"/>
</dbReference>
<evidence type="ECO:0000313" key="4">
    <source>
        <dbReference type="Proteomes" id="UP000007015"/>
    </source>
</evidence>
<feature type="compositionally biased region" description="Basic and acidic residues" evidence="1">
    <location>
        <begin position="250"/>
        <end position="269"/>
    </location>
</feature>
<feature type="compositionally biased region" description="Low complexity" evidence="1">
    <location>
        <begin position="131"/>
        <end position="147"/>
    </location>
</feature>
<gene>
    <name evidence="3" type="ORF">OsI_21313</name>
</gene>
<feature type="compositionally biased region" description="Polar residues" evidence="1">
    <location>
        <begin position="290"/>
        <end position="303"/>
    </location>
</feature>
<feature type="region of interest" description="Disordered" evidence="1">
    <location>
        <begin position="118"/>
        <end position="170"/>
    </location>
</feature>
<reference evidence="3 4" key="1">
    <citation type="journal article" date="2005" name="PLoS Biol.">
        <title>The genomes of Oryza sativa: a history of duplications.</title>
        <authorList>
            <person name="Yu J."/>
            <person name="Wang J."/>
            <person name="Lin W."/>
            <person name="Li S."/>
            <person name="Li H."/>
            <person name="Zhou J."/>
            <person name="Ni P."/>
            <person name="Dong W."/>
            <person name="Hu S."/>
            <person name="Zeng C."/>
            <person name="Zhang J."/>
            <person name="Zhang Y."/>
            <person name="Li R."/>
            <person name="Xu Z."/>
            <person name="Li S."/>
            <person name="Li X."/>
            <person name="Zheng H."/>
            <person name="Cong L."/>
            <person name="Lin L."/>
            <person name="Yin J."/>
            <person name="Geng J."/>
            <person name="Li G."/>
            <person name="Shi J."/>
            <person name="Liu J."/>
            <person name="Lv H."/>
            <person name="Li J."/>
            <person name="Wang J."/>
            <person name="Deng Y."/>
            <person name="Ran L."/>
            <person name="Shi X."/>
            <person name="Wang X."/>
            <person name="Wu Q."/>
            <person name="Li C."/>
            <person name="Ren X."/>
            <person name="Wang J."/>
            <person name="Wang X."/>
            <person name="Li D."/>
            <person name="Liu D."/>
            <person name="Zhang X."/>
            <person name="Ji Z."/>
            <person name="Zhao W."/>
            <person name="Sun Y."/>
            <person name="Zhang Z."/>
            <person name="Bao J."/>
            <person name="Han Y."/>
            <person name="Dong L."/>
            <person name="Ji J."/>
            <person name="Chen P."/>
            <person name="Wu S."/>
            <person name="Liu J."/>
            <person name="Xiao Y."/>
            <person name="Bu D."/>
            <person name="Tan J."/>
            <person name="Yang L."/>
            <person name="Ye C."/>
            <person name="Zhang J."/>
            <person name="Xu J."/>
            <person name="Zhou Y."/>
            <person name="Yu Y."/>
            <person name="Zhang B."/>
            <person name="Zhuang S."/>
            <person name="Wei H."/>
            <person name="Liu B."/>
            <person name="Lei M."/>
            <person name="Yu H."/>
            <person name="Li Y."/>
            <person name="Xu H."/>
            <person name="Wei S."/>
            <person name="He X."/>
            <person name="Fang L."/>
            <person name="Zhang Z."/>
            <person name="Zhang Y."/>
            <person name="Huang X."/>
            <person name="Su Z."/>
            <person name="Tong W."/>
            <person name="Li J."/>
            <person name="Tong Z."/>
            <person name="Li S."/>
            <person name="Ye J."/>
            <person name="Wang L."/>
            <person name="Fang L."/>
            <person name="Lei T."/>
            <person name="Chen C."/>
            <person name="Chen H."/>
            <person name="Xu Z."/>
            <person name="Li H."/>
            <person name="Huang H."/>
            <person name="Zhang F."/>
            <person name="Xu H."/>
            <person name="Li N."/>
            <person name="Zhao C."/>
            <person name="Li S."/>
            <person name="Dong L."/>
            <person name="Huang Y."/>
            <person name="Li L."/>
            <person name="Xi Y."/>
            <person name="Qi Q."/>
            <person name="Li W."/>
            <person name="Zhang B."/>
            <person name="Hu W."/>
            <person name="Zhang Y."/>
            <person name="Tian X."/>
            <person name="Jiao Y."/>
            <person name="Liang X."/>
            <person name="Jin J."/>
            <person name="Gao L."/>
            <person name="Zheng W."/>
            <person name="Hao B."/>
            <person name="Liu S."/>
            <person name="Wang W."/>
            <person name="Yuan L."/>
            <person name="Cao M."/>
            <person name="McDermott J."/>
            <person name="Samudrala R."/>
            <person name="Wang J."/>
            <person name="Wong G.K."/>
            <person name="Yang H."/>
        </authorList>
    </citation>
    <scope>NUCLEOTIDE SEQUENCE [LARGE SCALE GENOMIC DNA]</scope>
    <source>
        <strain evidence="4">cv. 93-11</strain>
    </source>
</reference>